<evidence type="ECO:0000313" key="3">
    <source>
        <dbReference type="EMBL" id="VVC98663.1"/>
    </source>
</evidence>
<dbReference type="PANTHER" id="PTHR21505:SF8">
    <property type="entry name" value="DPT-YFP REPRESSOR BY OVEREXPRESSION, ISOFORM D-RELATED"/>
    <property type="match status" value="1"/>
</dbReference>
<reference evidence="3 4" key="1">
    <citation type="submission" date="2017-07" db="EMBL/GenBank/DDBJ databases">
        <authorList>
            <person name="Talla V."/>
            <person name="Backstrom N."/>
        </authorList>
    </citation>
    <scope>NUCLEOTIDE SEQUENCE [LARGE SCALE GENOMIC DNA]</scope>
</reference>
<dbReference type="SMART" id="SM00595">
    <property type="entry name" value="MADF"/>
    <property type="match status" value="1"/>
</dbReference>
<dbReference type="PROSITE" id="PS51029">
    <property type="entry name" value="MADF"/>
    <property type="match status" value="1"/>
</dbReference>
<dbReference type="AlphaFoldDB" id="A0A5E4QK46"/>
<name>A0A5E4QK46_9NEOP</name>
<gene>
    <name evidence="3" type="ORF">LSINAPIS_LOCUS9702</name>
</gene>
<organism evidence="3 4">
    <name type="scientific">Leptidea sinapis</name>
    <dbReference type="NCBI Taxonomy" id="189913"/>
    <lineage>
        <taxon>Eukaryota</taxon>
        <taxon>Metazoa</taxon>
        <taxon>Ecdysozoa</taxon>
        <taxon>Arthropoda</taxon>
        <taxon>Hexapoda</taxon>
        <taxon>Insecta</taxon>
        <taxon>Pterygota</taxon>
        <taxon>Neoptera</taxon>
        <taxon>Endopterygota</taxon>
        <taxon>Lepidoptera</taxon>
        <taxon>Glossata</taxon>
        <taxon>Ditrysia</taxon>
        <taxon>Papilionoidea</taxon>
        <taxon>Pieridae</taxon>
        <taxon>Dismorphiinae</taxon>
        <taxon>Leptidea</taxon>
    </lineage>
</organism>
<dbReference type="Proteomes" id="UP000324832">
    <property type="component" value="Unassembled WGS sequence"/>
</dbReference>
<dbReference type="InterPro" id="IPR006578">
    <property type="entry name" value="MADF-dom"/>
</dbReference>
<evidence type="ECO:0000313" key="4">
    <source>
        <dbReference type="Proteomes" id="UP000324832"/>
    </source>
</evidence>
<proteinExistence type="predicted"/>
<feature type="region of interest" description="Disordered" evidence="1">
    <location>
        <begin position="129"/>
        <end position="175"/>
    </location>
</feature>
<accession>A0A5E4QK46</accession>
<sequence>MAGHMHENVLEVISERKFTAILITLYRKSPVLWNTNSKYYLNKKARRNAVQRIINVLRRYKPNFDEEMYKKKINTLRTNYNKETRKLERMKQSGVDVEPSLWYYDKFSFIKELDTECEETDQYTDFPEETYIDCSSPEPTPPKIPKIKEETNLIKPDSSPQSYSQEEEEEDNNYDSIPYEYDTVMPLEQMDSYTHWGLSCAADLKNMDKVQQIYAKRMIAEIIMEGQLGKLHRNSVKINVDE</sequence>
<dbReference type="Pfam" id="PF10545">
    <property type="entry name" value="MADF_DNA_bdg"/>
    <property type="match status" value="1"/>
</dbReference>
<feature type="domain" description="MADF" evidence="2">
    <location>
        <begin position="21"/>
        <end position="115"/>
    </location>
</feature>
<keyword evidence="4" id="KW-1185">Reference proteome</keyword>
<protein>
    <recommendedName>
        <fullName evidence="2">MADF domain-containing protein</fullName>
    </recommendedName>
</protein>
<evidence type="ECO:0000256" key="1">
    <source>
        <dbReference type="SAM" id="MobiDB-lite"/>
    </source>
</evidence>
<evidence type="ECO:0000259" key="2">
    <source>
        <dbReference type="PROSITE" id="PS51029"/>
    </source>
</evidence>
<dbReference type="EMBL" id="FZQP02003712">
    <property type="protein sequence ID" value="VVC98663.1"/>
    <property type="molecule type" value="Genomic_DNA"/>
</dbReference>
<dbReference type="PANTHER" id="PTHR21505">
    <property type="entry name" value="MADF DOMAIN-CONTAINING PROTEIN-RELATED"/>
    <property type="match status" value="1"/>
</dbReference>